<dbReference type="InterPro" id="IPR011032">
    <property type="entry name" value="GroES-like_sf"/>
</dbReference>
<dbReference type="InterPro" id="IPR014030">
    <property type="entry name" value="Ketoacyl_synth_N"/>
</dbReference>
<dbReference type="EMBL" id="JAAGUX010000015">
    <property type="protein sequence ID" value="NEW56219.1"/>
    <property type="molecule type" value="Genomic_DNA"/>
</dbReference>
<dbReference type="InterPro" id="IPR014043">
    <property type="entry name" value="Acyl_transferase_dom"/>
</dbReference>
<evidence type="ECO:0000313" key="12">
    <source>
        <dbReference type="Proteomes" id="UP000470876"/>
    </source>
</evidence>
<dbReference type="InterPro" id="IPR057326">
    <property type="entry name" value="KR_dom"/>
</dbReference>
<dbReference type="PROSITE" id="PS00606">
    <property type="entry name" value="KS3_1"/>
    <property type="match status" value="2"/>
</dbReference>
<evidence type="ECO:0000256" key="3">
    <source>
        <dbReference type="ARBA" id="ARBA00022679"/>
    </source>
</evidence>
<dbReference type="Gene3D" id="3.40.50.11460">
    <property type="match status" value="1"/>
</dbReference>
<feature type="region of interest" description="C-terminal hotdog fold" evidence="6">
    <location>
        <begin position="3821"/>
        <end position="3966"/>
    </location>
</feature>
<evidence type="ECO:0000259" key="8">
    <source>
        <dbReference type="PROSITE" id="PS50075"/>
    </source>
</evidence>
<dbReference type="SUPFAM" id="SSF50129">
    <property type="entry name" value="GroES-like"/>
    <property type="match status" value="1"/>
</dbReference>
<dbReference type="Pfam" id="PF16197">
    <property type="entry name" value="KAsynt_C_assoc"/>
    <property type="match status" value="3"/>
</dbReference>
<dbReference type="InterPro" id="IPR013154">
    <property type="entry name" value="ADH-like_N"/>
</dbReference>
<dbReference type="InterPro" id="IPR036291">
    <property type="entry name" value="NAD(P)-bd_dom_sf"/>
</dbReference>
<feature type="active site" description="Proton donor; for dehydratase activity" evidence="6">
    <location>
        <position position="2113"/>
    </location>
</feature>
<dbReference type="InterPro" id="IPR020843">
    <property type="entry name" value="ER"/>
</dbReference>
<dbReference type="InterPro" id="IPR013968">
    <property type="entry name" value="PKS_KR"/>
</dbReference>
<accession>A0ABX0CRH4</accession>
<comment type="caution">
    <text evidence="11">The sequence shown here is derived from an EMBL/GenBank/DDBJ whole genome shotgun (WGS) entry which is preliminary data.</text>
</comment>
<dbReference type="SUPFAM" id="SSF47336">
    <property type="entry name" value="ACP-like"/>
    <property type="match status" value="3"/>
</dbReference>
<keyword evidence="12" id="KW-1185">Reference proteome</keyword>
<dbReference type="SUPFAM" id="SSF53901">
    <property type="entry name" value="Thiolase-like"/>
    <property type="match status" value="3"/>
</dbReference>
<feature type="domain" description="Ketosynthase family 3 (KS3)" evidence="9">
    <location>
        <begin position="1010"/>
        <end position="1431"/>
    </location>
</feature>
<evidence type="ECO:0000259" key="10">
    <source>
        <dbReference type="PROSITE" id="PS52019"/>
    </source>
</evidence>
<evidence type="ECO:0000256" key="4">
    <source>
        <dbReference type="ARBA" id="ARBA00023268"/>
    </source>
</evidence>
<proteinExistence type="predicted"/>
<dbReference type="Gene3D" id="3.30.70.3290">
    <property type="match status" value="3"/>
</dbReference>
<evidence type="ECO:0000256" key="2">
    <source>
        <dbReference type="ARBA" id="ARBA00022553"/>
    </source>
</evidence>
<feature type="domain" description="Ketosynthase family 3 (KS3)" evidence="9">
    <location>
        <begin position="2762"/>
        <end position="3186"/>
    </location>
</feature>
<dbReference type="Pfam" id="PF13602">
    <property type="entry name" value="ADH_zinc_N_2"/>
    <property type="match status" value="1"/>
</dbReference>
<dbReference type="InterPro" id="IPR001227">
    <property type="entry name" value="Ac_transferase_dom_sf"/>
</dbReference>
<evidence type="ECO:0000256" key="6">
    <source>
        <dbReference type="PROSITE-ProRule" id="PRU01363"/>
    </source>
</evidence>
<dbReference type="PROSITE" id="PS52004">
    <property type="entry name" value="KS3_2"/>
    <property type="match status" value="3"/>
</dbReference>
<dbReference type="SMART" id="SM00829">
    <property type="entry name" value="PKS_ER"/>
    <property type="match status" value="1"/>
</dbReference>
<dbReference type="CDD" id="cd05195">
    <property type="entry name" value="enoyl_red"/>
    <property type="match status" value="1"/>
</dbReference>
<dbReference type="InterPro" id="IPR014031">
    <property type="entry name" value="Ketoacyl_synth_C"/>
</dbReference>
<dbReference type="InterPro" id="IPR020806">
    <property type="entry name" value="PKS_PP-bd"/>
</dbReference>
<feature type="domain" description="PKS/mFAS DH" evidence="10">
    <location>
        <begin position="1911"/>
        <end position="2196"/>
    </location>
</feature>
<dbReference type="InterPro" id="IPR049900">
    <property type="entry name" value="PKS_mFAS_DH"/>
</dbReference>
<feature type="domain" description="PKS/mFAS DH" evidence="10">
    <location>
        <begin position="3684"/>
        <end position="3966"/>
    </location>
</feature>
<dbReference type="PANTHER" id="PTHR43775:SF51">
    <property type="entry name" value="INACTIVE PHENOLPHTHIOCEROL SYNTHESIS POLYKETIDE SYNTHASE TYPE I PKS1-RELATED"/>
    <property type="match status" value="1"/>
</dbReference>
<dbReference type="SUPFAM" id="SSF55048">
    <property type="entry name" value="Probable ACP-binding domain of malonyl-CoA ACP transacylase"/>
    <property type="match status" value="3"/>
</dbReference>
<dbReference type="Gene3D" id="1.10.1200.10">
    <property type="entry name" value="ACP-like"/>
    <property type="match status" value="3"/>
</dbReference>
<dbReference type="InterPro" id="IPR020841">
    <property type="entry name" value="PKS_Beta-ketoAc_synthase_dom"/>
</dbReference>
<dbReference type="Pfam" id="PF02801">
    <property type="entry name" value="Ketoacyl-synt_C"/>
    <property type="match status" value="3"/>
</dbReference>
<dbReference type="InterPro" id="IPR049552">
    <property type="entry name" value="PKS_DH_N"/>
</dbReference>
<dbReference type="SMART" id="SM01294">
    <property type="entry name" value="PKS_PP_betabranch"/>
    <property type="match status" value="2"/>
</dbReference>
<dbReference type="InterPro" id="IPR020807">
    <property type="entry name" value="PKS_DH"/>
</dbReference>
<feature type="domain" description="Carrier" evidence="8">
    <location>
        <begin position="918"/>
        <end position="993"/>
    </location>
</feature>
<dbReference type="InterPro" id="IPR042104">
    <property type="entry name" value="PKS_dehydratase_sf"/>
</dbReference>
<feature type="region of interest" description="N-terminal hotdog fold" evidence="6">
    <location>
        <begin position="3684"/>
        <end position="3808"/>
    </location>
</feature>
<dbReference type="InterPro" id="IPR032821">
    <property type="entry name" value="PKS_assoc"/>
</dbReference>
<dbReference type="InterPro" id="IPR055123">
    <property type="entry name" value="SpnB-like_Rossmann"/>
</dbReference>
<dbReference type="Gene3D" id="3.40.47.10">
    <property type="match status" value="3"/>
</dbReference>
<dbReference type="Pfam" id="PF14765">
    <property type="entry name" value="PS-DH"/>
    <property type="match status" value="2"/>
</dbReference>
<sequence length="4905" mass="511257">MVESANEIAIVGMSCRLPGAADLTQFWRLLRDGREAIGSAPADRPGVDETAGFLDTATEFDADFFGVPPNEARSIDPQQLLGLELSWEALEDARLLDRHGARAGVFLGSTGTDFAEIVAAQGRSGLGRHTLSAVGRGMAANRISNYYGFTGPSLVVDSGQSSSLVAVHLACASLRSGECDIALAGGLNLILSPLSGERYEHFGAHSPSGKCYTFDERADGTVRGEGGGVIVLKPLARAVADGDRIYAVIRGSAVDSGNERRVLGAPSTAAQTSVIRDALTAAAVDPASVHYVELHGTGTPAGDPVEATALGDTYGATRSADSALIVGSVKTNIGHLEGAAGIVGLIKTALCLRHRELVPSLNFHTPNPRIPLAALGLRVATATEPWSAATLRRAGVSSFGMGGTNAHAVLEEAPVPAAGEPVTAAERTRPVALVLSGQSPAALRAQAVRLREWLAEHPGADATEVAHSLLRSRTSLEWRGAVAGHRIEAFDAGLAALADPAGADDRLAVIGRAASRQAVFVFPGHGSQWAGMGAQLLASDQVFAAAIVECEAALAPFVDWSLTAVLRGAEGAPSLEREDVVQPVLFAVSVALARVWRASGVEPAAVVGHSQGEIAAAVVAGGLSLADGARVVAVRSRALTEELSGSGGMAAVALAADAVLARMRPFGDRLSIGAVNGPGQTVVTGELDALTEFLDGCAAAGVWAKRIPIDYASHSPAVERIRDRLLAGWAPIRPKSGTVLFFSTVTANFVDTADLDAGYWYRGLREPVRFADAVEALLRAELNAFVETSPHPVLTAAIEVTADALGKTGQVAVLGTLRRGQGGPEHVTAALARAYCAGLEVAPQMLAPHAPMVDLPVYAFQRRRCWMPGVGAGAESGDARQAALLPEAPPAADTAAQITDSGPLAPRLFAAPEPERDALVLAVVAEQAALILGHDSPDAIHPELPFTAAGFDSLSGQQLRNRLVAATGVQLPATLVFDHPTPAAVARLVRSRLEGVDPGIRQATRRVHSTEPIAIVGIGCRFPGDVASAEDLWELVAAGRDVITPFPADRGWDLERLFDADPDKPGTVYTREGGFLSAAGVFDADFFGIGPREAAAMDPQQRLMLEVAWEALEHAGIDPTGLRGTDAGVYVGASSSGYERGVTGGYEGYRLTGTSHSVISGRVAYVLGLEGPAVTVDTACSSSLVALHLACQALHEGETALALAGGVSVAASPDLFIDFARQRGLAPDGRSKAFAAAADGVTWAEGVGVLVLERLSDARRHGHDVLAVVRGSAINQDGASNGLTAPNGPSQERVIAAALAAGGLAPADVDAVEAHGTGTTLGDPIEAQALIAAYGSGRDEPLRIGSVKSNIGHAVAAAGIGGVIKMVQALRHEALPKTLHVDSPTPHVDWSAGSVRLLTEPEPWPASDRVRRAGVSSFGISGTNAHVILEEAPAAVAVEVSGGADRPAAIPLLLSAKTDAALRDQAERLRQWIFARPDADLGSAAKALLETRAQFVVRGAAVGTDRTELLAGLTELAAGTGASAGRVTAGKTAFLFTGQGAQRAGMGAELYRAFPVFARALDEVCAEFDAHLGAVDPAPGRDRALSLRELMFDDAEGLLDRTEFTQPALFAFEIALFRLIESFGITPDLLIGHSIGELAAAHVAGVWSLADACALVAARGRLMGALPVGGAMLAAACGGERASGAIEDFPGRVSIAAVNGPASTVLSGDADAIGELERTLAAAGIKTTRLRVSHAFHSARMDPMLAEFRSVAEAVDSRPPNIPIVSNVTGDLVGSDLTDPEYWVRQVRDRVRFAEGVDALVSAGVRRFVEVGPDAVLAAMVRECLAETPDAEAAAVVIAAARRTEVEPTRFVSALAQAHIAGIEVKWTELFAGSAVSRVSLPTYAFQHQRYWLTPTRTGDAKTIGLDELRHPLLGAVVRLPESESMVATGRISLSSHPWLADHVIGGAVLVPGTAFVELALHAGAMTDTAHLAELVVTAPLVLPATGAVELRVMVDGPDESGSRAVSVYSRLQSEPAPSAVEWIRHATGTLVAQSLSSASLEVPEIWPPAGADPVEIAGGYEELARRGYSYGPHFRGLAALWRRGDEIFAELTLPEQAHGAAERFGVHPALLDSALHAVLLGAMTEPVAPGEILVPYSWENIALHAVGATSVRVRSVPAGTGADRRITLTLSDARDEPVIEFGAVTLRPVSIDALAAAEERTEAAQLFRLRWEPVGRSDSAAPVMATLAGGALAGIDVDFASVADISTAHIEVDVVVWRMPESSAEGPAAVRRTVHDTLRTVKSWLAGEHGAEVRLAVITTGGAGLPGEVQDPAAAAVCGLVRSAQSENPGRFVLVDEDPAQPLDAERLAMVLGSGEPQVAVRGGQVLAPRLVGEPAPVDTEAPSFGNGTVLITGGTGGLGALFARHLISEHRVHSLVLTSRRGPDAPGAAELAAELTRAGAEVRIVACDVSDRDAVRNLLDTIDSQGRLSAVVHTAGVLDDGTVETMTGEQVDRVFAPKVDGAWHLDELTRHRDLSAFVLFSSIAGIVGSAGQANYAAANTALDALAQRRRDAGSAATSVAWGPWNQDSGMTGELDRVALARWERLGLGQIGDGEGRRLFDAALSRSDACLAAIRFDAGVLRRTADIEAVPAVLRGFAPRATTLTRAAAADGSLGARLAGLPEARRGSIVLDVVREQVAAVLGHASRELIGADRPFSEMGFDSLGGVEFRNRLDKATGVRLPSTLVFDHPTPAAVATLVLSKLVPAQVETAAKAVRRVRADEPIAIVGMACRYPGGVESPDGLWDLVAAGTDAISEFPADRGWDLERLFDPDPAHSGTSYVRSGGFLRDAADFDAGFFGIGPREAMAMDPQQRLLLEVSWEALEHAGIDPVSLRGSDTGVYTGVMYQDYETVIRQAGPEVESYALTGSLGSVVSGRVAYALGLEGPALTMDTACSSSLVALHVACRALRQGESSLALVGGATVMTTPTVFVDFSRQRGLAKDGRCKSFSAAADGVAWAEGAGVLVMERLSDARRLGHTVLAVVRGSAINQDGASNGLTAPNGPSQERVIAAALADAGLRAADVDAVEAHGTGTALGDPIEAQALLATYGQERAEPLRLGSLKSNIGHSQAAAGVGGVIKMVQALRHEMMPKTLHVDELSPHVDWSAGSVRVLTEAQPWPAGGRVRRAGVSSFGISGTNAHVIVEEAPRPAPAGARAIPSGSGGPNGSNEFDGSAGTGESAERHAEVSVWTLSADSPEALRGQAARLSAWVDAHPDANLTEVASTLLRHRAQLEWRGAVVGRERADLTSGLAGLAEAVAQPPTGNATSGRATTERRVAFVFPGQGSQWPGMAAELLAAGGPFAEAIEECEAALAPFIDWSLTAVLRGEPDAAALERVDVVQPALFAVLVSLARVWRASGVEPAVVIGHSQGEIAAAVVAGGLSLADGARIVARRSRIVAEELAGAGGMASVNLSADAVTERLARFGDQLSVAAVNGPGQIVISGAAQAVTEFLDECAAAGVWAKRIPVDYASHSHAVESIRDRVLAELDQVSPMTGSVPFFSTVSADYADTATLDAGYWYRGLREQVRFAESIEALQRAGINAFIEVSPHPVLTMGIELTVESIDLADQVAVLGTLRREQGGRQQFAAALAGAHCAGIEVAAQALAPAAARLELPTYAFQRRRYWPKPVGVPTEQRSGLDAVEHPLLGAMVRMPDSRDVVFAGRVSAADQPWLTEHAVAGVALLPGTAMVDLVMQAGTLLGCPEVADLTIEAPLPVPSAGSVDLRVVVAAPDTRGARSVSLYSLPSQDDSDGWVRHASGTVASEPATVPAADLVEWPPTGAVAMPIEDAYAELADQGYEYGPLFRGLTTLWRRGDEVFAEVALPEAARSEVTGFGIHPALLDAALHAILLGGLAPATPDGAIAVPFSWANFTLHATGATALRVRAARTDVTTGNDQIALTLADPAGLPVAELGALTLRPMPIHTLGAAGGRPDAVGYAVEWLALPAPGTDDTADASWALTAEAETVTVAGQAATVLRLDEPSGAGDLPALVRDSVTDLTARMQRLLQADELVVVVTRQAMAVHPGEPVDLPGAAAWGLLRTAQSENPGRIFVVDVDEWTDYRRGAELAVTTGREPELAVRRGVAYMPRLRRASGGIAGAAAALRSPGLAFGDRGQGTLDEGNFVLADDPRAREPLRPGQVRVGVRAVGLNFRDVLVALGTYPFPDARIGGEAAGIVLEVADDVTEFAPGDRVFGFLWGVDSVAVADRRLLARMPRGWSFTQAAAVPVVYATAYYGLVDLAAAQPGQTLLLHAATGGVGMAAVQLARHLGLRMLVTASTPKWDVLRGMGFDDSVIGDSRTLEFERKFLDATDGRGADIVLDSLAGEFVDASLRLLPRGGRFVEMGVLDRRDPAEVAAAHPGVDYRSFVLLDVDPDRLHEILTTLVDLFDTGALAPFPTTAWDLRQAPEAFRHLGQARHIGKNVLTVPTALRSEGTVLITGGTGVLGALAARQLITEYGVRRLVLVGRRGPEAPGATELGAELTALGAQVDIVACDVADRAAVDAVLATIPPEHPLIGVVHTAGVLADGLFTAMTPEQIATVLRPKVDAAWNLHEATKTLDLSLFVLYSSLTGVIGTPGQANYAAANVFLDALAQHRHVHGLPATSVAWGLWEQSTGMTGDLGAADLARLRREGILALRAEDGMALFDAALATGDAAFVAARIDRAALADTDDGEVRAMMRGLSGPPRRRRAAEQNESSGLLPRLAGRSAAEQDQIILEVIRTQAANVLGHTGAESVLADKPFTDIGFDSLGVMEFRNRLRSALGVQVPATAMFDYPTPEALGAYLRQQIVPDDDPAERIAAEVESLARSCAAAELSATDRSEIAARLAALLSELADQDTETIDLPGSVDGLDSADDRELFEFIDHL</sequence>
<organism evidence="11 12">
    <name type="scientific">Nocardia cyriacigeorgica</name>
    <dbReference type="NCBI Taxonomy" id="135487"/>
    <lineage>
        <taxon>Bacteria</taxon>
        <taxon>Bacillati</taxon>
        <taxon>Actinomycetota</taxon>
        <taxon>Actinomycetes</taxon>
        <taxon>Mycobacteriales</taxon>
        <taxon>Nocardiaceae</taxon>
        <taxon>Nocardia</taxon>
    </lineage>
</organism>
<dbReference type="PROSITE" id="PS50075">
    <property type="entry name" value="CARRIER"/>
    <property type="match status" value="3"/>
</dbReference>
<dbReference type="PROSITE" id="PS52019">
    <property type="entry name" value="PKS_MFAS_DH"/>
    <property type="match status" value="2"/>
</dbReference>
<dbReference type="InterPro" id="IPR016035">
    <property type="entry name" value="Acyl_Trfase/lysoPLipase"/>
</dbReference>
<dbReference type="InterPro" id="IPR009081">
    <property type="entry name" value="PP-bd_ACP"/>
</dbReference>
<reference evidence="11 12" key="1">
    <citation type="submission" date="2020-01" db="EMBL/GenBank/DDBJ databases">
        <title>Genetics and antimicrobial susceptibilities of Nocardia species isolated from the soil; a comparison with species isolated from humans.</title>
        <authorList>
            <person name="Carrasco G."/>
            <person name="Monzon S."/>
            <person name="Sansegundo M."/>
            <person name="Garcia E."/>
            <person name="Garrido N."/>
            <person name="Medina M.J."/>
            <person name="Villalon P."/>
            <person name="Ramirez-Arocha A.C."/>
            <person name="Jimenez P."/>
            <person name="Cuesta I."/>
            <person name="Valdezate S."/>
        </authorList>
    </citation>
    <scope>NUCLEOTIDE SEQUENCE [LARGE SCALE GENOMIC DNA]</scope>
    <source>
        <strain evidence="11 12">CNM20110649</strain>
    </source>
</reference>
<dbReference type="InterPro" id="IPR018201">
    <property type="entry name" value="Ketoacyl_synth_AS"/>
</dbReference>
<evidence type="ECO:0000256" key="1">
    <source>
        <dbReference type="ARBA" id="ARBA00022450"/>
    </source>
</evidence>
<dbReference type="SMART" id="SM00826">
    <property type="entry name" value="PKS_DH"/>
    <property type="match status" value="2"/>
</dbReference>
<dbReference type="Pfam" id="PF08659">
    <property type="entry name" value="KR"/>
    <property type="match status" value="2"/>
</dbReference>
<feature type="active site" description="Proton acceptor; for dehydratase activity" evidence="6">
    <location>
        <position position="1943"/>
    </location>
</feature>
<dbReference type="InterPro" id="IPR016036">
    <property type="entry name" value="Malonyl_transacylase_ACP-bd"/>
</dbReference>
<feature type="region of interest" description="C-terminal hotdog fold" evidence="6">
    <location>
        <begin position="2052"/>
        <end position="2196"/>
    </location>
</feature>
<dbReference type="RefSeq" id="WP_163955826.1">
    <property type="nucleotide sequence ID" value="NZ_JAAGUX010000015.1"/>
</dbReference>
<dbReference type="InterPro" id="IPR016039">
    <property type="entry name" value="Thiolase-like"/>
</dbReference>
<dbReference type="Pfam" id="PF22953">
    <property type="entry name" value="SpnB_Rossmann"/>
    <property type="match status" value="2"/>
</dbReference>
<dbReference type="SMART" id="SM00825">
    <property type="entry name" value="PKS_KS"/>
    <property type="match status" value="3"/>
</dbReference>
<dbReference type="CDD" id="cd08956">
    <property type="entry name" value="KR_3_FAS_SDR_x"/>
    <property type="match status" value="2"/>
</dbReference>
<evidence type="ECO:0000256" key="5">
    <source>
        <dbReference type="ARBA" id="ARBA00023315"/>
    </source>
</evidence>
<gene>
    <name evidence="11" type="ORF">GV794_11235</name>
</gene>
<dbReference type="InterPro" id="IPR050091">
    <property type="entry name" value="PKS_NRPS_Biosynth_Enz"/>
</dbReference>
<keyword evidence="1" id="KW-0596">Phosphopantetheine</keyword>
<feature type="region of interest" description="N-terminal hotdog fold" evidence="6">
    <location>
        <begin position="1911"/>
        <end position="2038"/>
    </location>
</feature>
<dbReference type="Pfam" id="PF21089">
    <property type="entry name" value="PKS_DH_N"/>
    <property type="match status" value="2"/>
</dbReference>
<dbReference type="InterPro" id="IPR036736">
    <property type="entry name" value="ACP-like_sf"/>
</dbReference>
<dbReference type="SUPFAM" id="SSF51735">
    <property type="entry name" value="NAD(P)-binding Rossmann-fold domains"/>
    <property type="match status" value="5"/>
</dbReference>
<dbReference type="Gene3D" id="3.40.50.720">
    <property type="entry name" value="NAD(P)-binding Rossmann-like Domain"/>
    <property type="match status" value="2"/>
</dbReference>
<evidence type="ECO:0000259" key="9">
    <source>
        <dbReference type="PROSITE" id="PS52004"/>
    </source>
</evidence>
<dbReference type="SUPFAM" id="SSF52151">
    <property type="entry name" value="FabD/lysophospholipase-like"/>
    <property type="match status" value="3"/>
</dbReference>
<feature type="region of interest" description="Disordered" evidence="7">
    <location>
        <begin position="4719"/>
        <end position="4741"/>
    </location>
</feature>
<dbReference type="Proteomes" id="UP000470876">
    <property type="component" value="Unassembled WGS sequence"/>
</dbReference>
<protein>
    <submittedName>
        <fullName evidence="11">SDR family NAD(P)-dependent oxidoreductase</fullName>
    </submittedName>
</protein>
<keyword evidence="2" id="KW-0597">Phosphoprotein</keyword>
<dbReference type="Gene3D" id="3.10.129.110">
    <property type="entry name" value="Polyketide synthase dehydratase"/>
    <property type="match status" value="2"/>
</dbReference>
<feature type="domain" description="Carrier" evidence="8">
    <location>
        <begin position="4753"/>
        <end position="4828"/>
    </location>
</feature>
<dbReference type="CDD" id="cd00833">
    <property type="entry name" value="PKS"/>
    <property type="match status" value="3"/>
</dbReference>
<keyword evidence="5" id="KW-0012">Acyltransferase</keyword>
<dbReference type="SMART" id="SM00822">
    <property type="entry name" value="PKS_KR"/>
    <property type="match status" value="2"/>
</dbReference>
<evidence type="ECO:0000313" key="11">
    <source>
        <dbReference type="EMBL" id="NEW56219.1"/>
    </source>
</evidence>
<dbReference type="InterPro" id="IPR049551">
    <property type="entry name" value="PKS_DH_C"/>
</dbReference>
<dbReference type="SMART" id="SM00827">
    <property type="entry name" value="PKS_AT"/>
    <property type="match status" value="3"/>
</dbReference>
<evidence type="ECO:0000256" key="7">
    <source>
        <dbReference type="SAM" id="MobiDB-lite"/>
    </source>
</evidence>
<feature type="domain" description="Carrier" evidence="8">
    <location>
        <begin position="2669"/>
        <end position="2744"/>
    </location>
</feature>
<keyword evidence="3" id="KW-0808">Transferase</keyword>
<feature type="active site" description="Proton acceptor; for dehydratase activity" evidence="6">
    <location>
        <position position="3716"/>
    </location>
</feature>
<feature type="active site" description="Proton donor; for dehydratase activity" evidence="6">
    <location>
        <position position="3882"/>
    </location>
</feature>
<feature type="domain" description="Ketosynthase family 3 (KS3)" evidence="9">
    <location>
        <begin position="5"/>
        <end position="412"/>
    </location>
</feature>
<keyword evidence="4" id="KW-0511">Multifunctional enzyme</keyword>
<dbReference type="Gene3D" id="3.40.366.10">
    <property type="entry name" value="Malonyl-Coenzyme A Acyl Carrier Protein, domain 2"/>
    <property type="match status" value="3"/>
</dbReference>
<dbReference type="Gene3D" id="3.90.180.10">
    <property type="entry name" value="Medium-chain alcohol dehydrogenases, catalytic domain"/>
    <property type="match status" value="1"/>
</dbReference>
<dbReference type="Pfam" id="PF08240">
    <property type="entry name" value="ADH_N"/>
    <property type="match status" value="1"/>
</dbReference>
<dbReference type="PANTHER" id="PTHR43775">
    <property type="entry name" value="FATTY ACID SYNTHASE"/>
    <property type="match status" value="1"/>
</dbReference>
<name>A0ABX0CRH4_9NOCA</name>
<feature type="region of interest" description="Disordered" evidence="7">
    <location>
        <begin position="3189"/>
        <end position="3227"/>
    </location>
</feature>
<dbReference type="Pfam" id="PF00550">
    <property type="entry name" value="PP-binding"/>
    <property type="match status" value="3"/>
</dbReference>
<dbReference type="Pfam" id="PF00698">
    <property type="entry name" value="Acyl_transf_1"/>
    <property type="match status" value="3"/>
</dbReference>
<dbReference type="SMART" id="SM00823">
    <property type="entry name" value="PKS_PP"/>
    <property type="match status" value="3"/>
</dbReference>
<dbReference type="Pfam" id="PF00109">
    <property type="entry name" value="ketoacyl-synt"/>
    <property type="match status" value="3"/>
</dbReference>